<organism evidence="1 2">
    <name type="scientific">Rhizobium fredii</name>
    <name type="common">Sinorhizobium fredii</name>
    <dbReference type="NCBI Taxonomy" id="380"/>
    <lineage>
        <taxon>Bacteria</taxon>
        <taxon>Pseudomonadati</taxon>
        <taxon>Pseudomonadota</taxon>
        <taxon>Alphaproteobacteria</taxon>
        <taxon>Hyphomicrobiales</taxon>
        <taxon>Rhizobiaceae</taxon>
        <taxon>Sinorhizobium/Ensifer group</taxon>
        <taxon>Sinorhizobium</taxon>
    </lineage>
</organism>
<dbReference type="EMBL" id="CP024307">
    <property type="protein sequence ID" value="AUX74906.1"/>
    <property type="molecule type" value="Genomic_DNA"/>
</dbReference>
<sequence>MVQVAYIGVALKQPPHRLILSEHSWCCRFEDVNISAMHLKRRMALQTPQNLCWAKLED</sequence>
<reference evidence="1 2" key="1">
    <citation type="submission" date="2017-10" db="EMBL/GenBank/DDBJ databases">
        <title>Analysis of the genome sequences of Rhizobium populations associated to common bean (phaseolus vulgaris).</title>
        <authorList>
            <person name="Bustos P."/>
            <person name="Santamaria R.I."/>
            <person name="Miranda-Sanchez F."/>
            <person name="Perez-Carrascal O."/>
            <person name="Juarez S."/>
            <person name="Lozano L."/>
            <person name="Martinez-Flores I."/>
            <person name="Vinuesa P."/>
            <person name="Martinez-Romero E."/>
            <person name="Cevallos M.A."/>
            <person name="Romero D."/>
            <person name="Davila G."/>
            <person name="Gonzalez V."/>
        </authorList>
    </citation>
    <scope>NUCLEOTIDE SEQUENCE [LARGE SCALE GENOMIC DNA]</scope>
    <source>
        <strain evidence="1 2">NXT3</strain>
    </source>
</reference>
<evidence type="ECO:0000313" key="1">
    <source>
        <dbReference type="EMBL" id="AUX74906.1"/>
    </source>
</evidence>
<dbReference type="AlphaFoldDB" id="A0A2L0H098"/>
<evidence type="ECO:0000313" key="2">
    <source>
        <dbReference type="Proteomes" id="UP000239340"/>
    </source>
</evidence>
<dbReference type="Proteomes" id="UP000239340">
    <property type="component" value="Chromosome"/>
</dbReference>
<proteinExistence type="predicted"/>
<protein>
    <submittedName>
        <fullName evidence="1">Uncharacterized protein</fullName>
    </submittedName>
</protein>
<name>A0A2L0H098_RHIFR</name>
<accession>A0A2L0H098</accession>
<gene>
    <name evidence="1" type="ORF">NXT3_CH00296</name>
</gene>